<dbReference type="PANTHER" id="PTHR46621:SF1">
    <property type="entry name" value="SNRNA-ACTIVATING PROTEIN COMPLEX SUBUNIT 4"/>
    <property type="match status" value="1"/>
</dbReference>
<feature type="domain" description="SANT" evidence="9">
    <location>
        <begin position="380"/>
        <end position="433"/>
    </location>
</feature>
<dbReference type="PANTHER" id="PTHR46621">
    <property type="entry name" value="SNRNA-ACTIVATING PROTEIN COMPLEX SUBUNIT 4"/>
    <property type="match status" value="1"/>
</dbReference>
<dbReference type="SMART" id="SM00717">
    <property type="entry name" value="SANT"/>
    <property type="match status" value="5"/>
</dbReference>
<dbReference type="CDD" id="cd00167">
    <property type="entry name" value="SANT"/>
    <property type="match status" value="3"/>
</dbReference>
<dbReference type="InterPro" id="IPR009057">
    <property type="entry name" value="Homeodomain-like_sf"/>
</dbReference>
<dbReference type="SUPFAM" id="SSF46689">
    <property type="entry name" value="Homeodomain-like"/>
    <property type="match status" value="2"/>
</dbReference>
<dbReference type="Pfam" id="PF00249">
    <property type="entry name" value="Myb_DNA-binding"/>
    <property type="match status" value="2"/>
</dbReference>
<feature type="compositionally biased region" description="Basic residues" evidence="6">
    <location>
        <begin position="475"/>
        <end position="485"/>
    </location>
</feature>
<accession>A0A3Q1INW1</accession>
<evidence type="ECO:0000256" key="2">
    <source>
        <dbReference type="ARBA" id="ARBA00023125"/>
    </source>
</evidence>
<name>A0A3Q1INW1_ANATE</name>
<evidence type="ECO:0000256" key="1">
    <source>
        <dbReference type="ARBA" id="ARBA00023015"/>
    </source>
</evidence>
<dbReference type="GO" id="GO:0001006">
    <property type="term" value="F:RNA polymerase III type 3 promoter sequence-specific DNA binding"/>
    <property type="evidence" value="ECO:0007669"/>
    <property type="project" value="TreeGrafter"/>
</dbReference>
<feature type="region of interest" description="Disordered" evidence="6">
    <location>
        <begin position="1089"/>
        <end position="1153"/>
    </location>
</feature>
<feature type="compositionally biased region" description="Polar residues" evidence="6">
    <location>
        <begin position="457"/>
        <end position="468"/>
    </location>
</feature>
<dbReference type="Gene3D" id="1.10.10.60">
    <property type="entry name" value="Homeodomain-like"/>
    <property type="match status" value="3"/>
</dbReference>
<keyword evidence="1" id="KW-0805">Transcription regulation</keyword>
<keyword evidence="12" id="KW-1185">Reference proteome</keyword>
<feature type="chain" id="PRO_5030079995" evidence="7">
    <location>
        <begin position="27"/>
        <end position="1153"/>
    </location>
</feature>
<organism evidence="11 12">
    <name type="scientific">Anabas testudineus</name>
    <name type="common">Climbing perch</name>
    <name type="synonym">Anthias testudineus</name>
    <dbReference type="NCBI Taxonomy" id="64144"/>
    <lineage>
        <taxon>Eukaryota</taxon>
        <taxon>Metazoa</taxon>
        <taxon>Chordata</taxon>
        <taxon>Craniata</taxon>
        <taxon>Vertebrata</taxon>
        <taxon>Euteleostomi</taxon>
        <taxon>Actinopterygii</taxon>
        <taxon>Neopterygii</taxon>
        <taxon>Teleostei</taxon>
        <taxon>Neoteleostei</taxon>
        <taxon>Acanthomorphata</taxon>
        <taxon>Anabantaria</taxon>
        <taxon>Anabantiformes</taxon>
        <taxon>Anabantoidei</taxon>
        <taxon>Anabantidae</taxon>
        <taxon>Anabas</taxon>
    </lineage>
</organism>
<evidence type="ECO:0000256" key="3">
    <source>
        <dbReference type="ARBA" id="ARBA00023163"/>
    </source>
</evidence>
<feature type="domain" description="Myb-like" evidence="8">
    <location>
        <begin position="377"/>
        <end position="428"/>
    </location>
</feature>
<keyword evidence="7" id="KW-0732">Signal</keyword>
<dbReference type="Ensembl" id="ENSATET00000023822.2">
    <property type="protein sequence ID" value="ENSATEP00000023447.2"/>
    <property type="gene ID" value="ENSATEG00000016210.3"/>
</dbReference>
<protein>
    <submittedName>
        <fullName evidence="11">Small nuclear RNA activating complex, polypeptide 4</fullName>
    </submittedName>
</protein>
<proteinExistence type="predicted"/>
<keyword evidence="2" id="KW-0238">DNA-binding</keyword>
<feature type="compositionally biased region" description="Acidic residues" evidence="6">
    <location>
        <begin position="1096"/>
        <end position="1115"/>
    </location>
</feature>
<dbReference type="InterPro" id="IPR001005">
    <property type="entry name" value="SANT/Myb"/>
</dbReference>
<dbReference type="GO" id="GO:0000978">
    <property type="term" value="F:RNA polymerase II cis-regulatory region sequence-specific DNA binding"/>
    <property type="evidence" value="ECO:0007669"/>
    <property type="project" value="TreeGrafter"/>
</dbReference>
<dbReference type="GO" id="GO:0019185">
    <property type="term" value="C:snRNA-activating protein complex"/>
    <property type="evidence" value="ECO:0007669"/>
    <property type="project" value="TreeGrafter"/>
</dbReference>
<evidence type="ECO:0000259" key="9">
    <source>
        <dbReference type="PROSITE" id="PS51293"/>
    </source>
</evidence>
<evidence type="ECO:0000313" key="11">
    <source>
        <dbReference type="Ensembl" id="ENSATEP00000023447.2"/>
    </source>
</evidence>
<feature type="coiled-coil region" evidence="5">
    <location>
        <begin position="203"/>
        <end position="230"/>
    </location>
</feature>
<dbReference type="PROSITE" id="PS51294">
    <property type="entry name" value="HTH_MYB"/>
    <property type="match status" value="2"/>
</dbReference>
<dbReference type="PROSITE" id="PS51293">
    <property type="entry name" value="SANT"/>
    <property type="match status" value="1"/>
</dbReference>
<dbReference type="InterPro" id="IPR017930">
    <property type="entry name" value="Myb_dom"/>
</dbReference>
<evidence type="ECO:0000256" key="5">
    <source>
        <dbReference type="SAM" id="Coils"/>
    </source>
</evidence>
<evidence type="ECO:0000256" key="4">
    <source>
        <dbReference type="ARBA" id="ARBA00023242"/>
    </source>
</evidence>
<feature type="region of interest" description="Disordered" evidence="6">
    <location>
        <begin position="1041"/>
        <end position="1062"/>
    </location>
</feature>
<evidence type="ECO:0000256" key="6">
    <source>
        <dbReference type="SAM" id="MobiDB-lite"/>
    </source>
</evidence>
<feature type="signal peptide" evidence="7">
    <location>
        <begin position="1"/>
        <end position="26"/>
    </location>
</feature>
<evidence type="ECO:0000256" key="7">
    <source>
        <dbReference type="SAM" id="SignalP"/>
    </source>
</evidence>
<feature type="domain" description="Myb-like" evidence="8">
    <location>
        <begin position="269"/>
        <end position="321"/>
    </location>
</feature>
<reference evidence="11" key="2">
    <citation type="submission" date="2025-08" db="UniProtKB">
        <authorList>
            <consortium name="Ensembl"/>
        </authorList>
    </citation>
    <scope>IDENTIFICATION</scope>
</reference>
<feature type="domain" description="Myb-like" evidence="8">
    <location>
        <begin position="322"/>
        <end position="376"/>
    </location>
</feature>
<keyword evidence="5" id="KW-0175">Coiled coil</keyword>
<keyword evidence="3" id="KW-0804">Transcription</keyword>
<evidence type="ECO:0000259" key="10">
    <source>
        <dbReference type="PROSITE" id="PS51294"/>
    </source>
</evidence>
<evidence type="ECO:0000259" key="8">
    <source>
        <dbReference type="PROSITE" id="PS50090"/>
    </source>
</evidence>
<evidence type="ECO:0000313" key="12">
    <source>
        <dbReference type="Proteomes" id="UP000265040"/>
    </source>
</evidence>
<dbReference type="Proteomes" id="UP000265040">
    <property type="component" value="Chromosome 9"/>
</dbReference>
<dbReference type="GeneTree" id="ENSGT00940000160404"/>
<keyword evidence="4" id="KW-0539">Nucleus</keyword>
<dbReference type="InterPro" id="IPR017884">
    <property type="entry name" value="SANT_dom"/>
</dbReference>
<reference evidence="11" key="3">
    <citation type="submission" date="2025-09" db="UniProtKB">
        <authorList>
            <consortium name="Ensembl"/>
        </authorList>
    </citation>
    <scope>IDENTIFICATION</scope>
</reference>
<reference evidence="11" key="1">
    <citation type="submission" date="2021-04" db="EMBL/GenBank/DDBJ databases">
        <authorList>
            <consortium name="Wellcome Sanger Institute Data Sharing"/>
        </authorList>
    </citation>
    <scope>NUCLEOTIDE SEQUENCE [LARGE SCALE GENOMIC DNA]</scope>
</reference>
<dbReference type="InterPro" id="IPR051575">
    <property type="entry name" value="Myb-like_DNA-bd"/>
</dbReference>
<dbReference type="PROSITE" id="PS50090">
    <property type="entry name" value="MYB_LIKE"/>
    <property type="match status" value="3"/>
</dbReference>
<dbReference type="GO" id="GO:0042795">
    <property type="term" value="P:snRNA transcription by RNA polymerase II"/>
    <property type="evidence" value="ECO:0007669"/>
    <property type="project" value="TreeGrafter"/>
</dbReference>
<dbReference type="GO" id="GO:0042796">
    <property type="term" value="P:snRNA transcription by RNA polymerase III"/>
    <property type="evidence" value="ECO:0007669"/>
    <property type="project" value="TreeGrafter"/>
</dbReference>
<feature type="domain" description="HTH myb-type" evidence="10">
    <location>
        <begin position="377"/>
        <end position="432"/>
    </location>
</feature>
<feature type="domain" description="HTH myb-type" evidence="10">
    <location>
        <begin position="269"/>
        <end position="325"/>
    </location>
</feature>
<feature type="region of interest" description="Disordered" evidence="6">
    <location>
        <begin position="457"/>
        <end position="485"/>
    </location>
</feature>
<sequence length="1153" mass="132095">MYSSGHSSLHWTAYTILLILCFGVRSLGCTSFCLSVTTKQPLHRRMAQHRRSNTSGPESAVYLHLKDKGHSFEDCDVKILDKEDKWFERGSELDLSVDSCLQMNLVYQQVVQETLDQLETLLTQNHRQQVIKEPPRDQRTSSSYQQPNSLYLGRFLKPYFKDKLTGLVRWGYKWVFKERHRLRGKQVQSGLHIQVDYLSQKLSSAKETDKQQLREQIDSLEREIGLAKKEEELFGDRYEEHDWQKISNIDFEGTKDAEDIRRFWQNFLHPSINKTRWSQEEVQQLEEVSRRHGERHWEIIAQELGTGRTAFMCLQMFQRFISGSLRRSTWSPAEDALLRELVDKMRIGNFIPYTQMSYFMEGRDPAQLIYRWNQVLDPSLKKGPWTKQEDQLLLDAVSRHGEKNWWKIRLEVPGRTDSACRDRYLDCLKEGIKRGAFDKRERDLLLQLVKKHGVGQSQILHNSRNSLEQKPRSQAGKKKASPARRRIRRRLVKVKEEEESTEEEEMVVHYMDSDEDEKKEILEVKRKEKEEEEVENEEVEKEEEEEYILPPMEEWIPSEKEEHFNFLRFQSVVLPSSADVSGGKLVRSTIAGKFGRSVITGPSPRVLKWEEHHSSNTMMMVSPDQLRAYFLCKANKFNRRGRVTEMGLGYELQAAVTPWIGNLLIPAKSRLTAADSLRERGEKTQLTSTSVFMLFLQTMNIDTTGCKEMIEQRRNNVVLLTPPPDPSSVQIKNPHTVAGMLQQKRVIKEELDTQILDQLQFFQHQGNTCLLLVHLLLVFTSPQSDPSFIFFKFQAEAKMKRLSSSSPCKKRRRKSRCQDKVQVPAQPMTQLPGLCLRPGQSMWVMTPSGLLQLAEAPSQGLQLALVPTAPLPPSPGHILSPTTPRPPVPLTSGGYRLVAPKPPAVCVPVNVPNQNQPPTCSSISLPPTCVLQPVPNPISSPAPSWSSAPPVPPNVFLPYKGTVRVDPADPPSFRRETLQFDPSLMFFESQEEVRDWLSGRGGVVVSGTDAALPYLPPFVSSLSTLSALLRAKKSLTKSSLQLLSEGSKRRHPQTKPRRDSNPAYQLLKARFLSCFTLPALMATIQPITATTLAPEDSQEEEEEEEEKEKEEDEEVVELKKIKERGRRRRSEVSPAADDSKQGENSFCQRGKRL</sequence>
<dbReference type="AlphaFoldDB" id="A0A3Q1INW1"/>